<reference evidence="1" key="2">
    <citation type="submission" date="2015-02" db="UniProtKB">
        <authorList>
            <consortium name="EnsemblMetazoa"/>
        </authorList>
    </citation>
    <scope>IDENTIFICATION</scope>
</reference>
<organism evidence="1 2">
    <name type="scientific">Strigamia maritima</name>
    <name type="common">European centipede</name>
    <name type="synonym">Geophilus maritimus</name>
    <dbReference type="NCBI Taxonomy" id="126957"/>
    <lineage>
        <taxon>Eukaryota</taxon>
        <taxon>Metazoa</taxon>
        <taxon>Ecdysozoa</taxon>
        <taxon>Arthropoda</taxon>
        <taxon>Myriapoda</taxon>
        <taxon>Chilopoda</taxon>
        <taxon>Pleurostigmophora</taxon>
        <taxon>Geophilomorpha</taxon>
        <taxon>Linotaeniidae</taxon>
        <taxon>Strigamia</taxon>
    </lineage>
</organism>
<protein>
    <submittedName>
        <fullName evidence="1">Uncharacterized protein</fullName>
    </submittedName>
</protein>
<evidence type="ECO:0000313" key="1">
    <source>
        <dbReference type="EnsemblMetazoa" id="SMAR015242-PA"/>
    </source>
</evidence>
<keyword evidence="2" id="KW-1185">Reference proteome</keyword>
<proteinExistence type="predicted"/>
<dbReference type="AlphaFoldDB" id="T1JN13"/>
<sequence length="60" mass="6857">MVLFYIGLDADHDQRRFYVEVPELGNNVLYLRVIKLSLVAETGIGFSWHDNSGHLIVHTS</sequence>
<name>T1JN13_STRMM</name>
<dbReference type="EMBL" id="JH432003">
    <property type="status" value="NOT_ANNOTATED_CDS"/>
    <property type="molecule type" value="Genomic_DNA"/>
</dbReference>
<accession>T1JN13</accession>
<dbReference type="Proteomes" id="UP000014500">
    <property type="component" value="Unassembled WGS sequence"/>
</dbReference>
<evidence type="ECO:0000313" key="2">
    <source>
        <dbReference type="Proteomes" id="UP000014500"/>
    </source>
</evidence>
<reference evidence="2" key="1">
    <citation type="submission" date="2011-05" db="EMBL/GenBank/DDBJ databases">
        <authorList>
            <person name="Richards S.R."/>
            <person name="Qu J."/>
            <person name="Jiang H."/>
            <person name="Jhangiani S.N."/>
            <person name="Agravi P."/>
            <person name="Goodspeed R."/>
            <person name="Gross S."/>
            <person name="Mandapat C."/>
            <person name="Jackson L."/>
            <person name="Mathew T."/>
            <person name="Pu L."/>
            <person name="Thornton R."/>
            <person name="Saada N."/>
            <person name="Wilczek-Boney K.B."/>
            <person name="Lee S."/>
            <person name="Kovar C."/>
            <person name="Wu Y."/>
            <person name="Scherer S.E."/>
            <person name="Worley K.C."/>
            <person name="Muzny D.M."/>
            <person name="Gibbs R."/>
        </authorList>
    </citation>
    <scope>NUCLEOTIDE SEQUENCE</scope>
    <source>
        <strain evidence="2">Brora</strain>
    </source>
</reference>
<dbReference type="EnsemblMetazoa" id="SMAR015242-RA">
    <property type="protein sequence ID" value="SMAR015242-PA"/>
    <property type="gene ID" value="SMAR015242"/>
</dbReference>
<dbReference type="HOGENOM" id="CLU_2944624_0_0_1"/>